<dbReference type="InterPro" id="IPR023606">
    <property type="entry name" value="CoA-Trfase_III_dom_1_sf"/>
</dbReference>
<dbReference type="Pfam" id="PF02515">
    <property type="entry name" value="CoA_transf_3"/>
    <property type="match status" value="1"/>
</dbReference>
<protein>
    <submittedName>
        <fullName evidence="3">CoA-transferase family III domain-containing protein</fullName>
    </submittedName>
</protein>
<dbReference type="EMBL" id="JARVKF010000353">
    <property type="protein sequence ID" value="KAK9418773.1"/>
    <property type="molecule type" value="Genomic_DNA"/>
</dbReference>
<dbReference type="InterPro" id="IPR044855">
    <property type="entry name" value="CoA-Trfase_III_dom3_sf"/>
</dbReference>
<dbReference type="PRINTS" id="PR00463">
    <property type="entry name" value="EP450I"/>
</dbReference>
<organism evidence="3 4">
    <name type="scientific">Seiridium unicorne</name>
    <dbReference type="NCBI Taxonomy" id="138068"/>
    <lineage>
        <taxon>Eukaryota</taxon>
        <taxon>Fungi</taxon>
        <taxon>Dikarya</taxon>
        <taxon>Ascomycota</taxon>
        <taxon>Pezizomycotina</taxon>
        <taxon>Sordariomycetes</taxon>
        <taxon>Xylariomycetidae</taxon>
        <taxon>Amphisphaeriales</taxon>
        <taxon>Sporocadaceae</taxon>
        <taxon>Seiridium</taxon>
    </lineage>
</organism>
<proteinExistence type="inferred from homology"/>
<dbReference type="SUPFAM" id="SSF89796">
    <property type="entry name" value="CoA-transferase family III (CaiB/BaiF)"/>
    <property type="match status" value="1"/>
</dbReference>
<dbReference type="SUPFAM" id="SSF48264">
    <property type="entry name" value="Cytochrome P450"/>
    <property type="match status" value="1"/>
</dbReference>
<dbReference type="Pfam" id="PF00067">
    <property type="entry name" value="p450"/>
    <property type="match status" value="1"/>
</dbReference>
<dbReference type="PANTHER" id="PTHR48228">
    <property type="entry name" value="SUCCINYL-COA--D-CITRAMALATE COA-TRANSFERASE"/>
    <property type="match status" value="1"/>
</dbReference>
<feature type="compositionally biased region" description="Basic and acidic residues" evidence="2">
    <location>
        <begin position="380"/>
        <end position="390"/>
    </location>
</feature>
<comment type="caution">
    <text evidence="3">The sequence shown here is derived from an EMBL/GenBank/DDBJ whole genome shotgun (WGS) entry which is preliminary data.</text>
</comment>
<dbReference type="InterPro" id="IPR002401">
    <property type="entry name" value="Cyt_P450_E_grp-I"/>
</dbReference>
<keyword evidence="4" id="KW-1185">Reference proteome</keyword>
<dbReference type="PRINTS" id="PR00385">
    <property type="entry name" value="P450"/>
</dbReference>
<dbReference type="InterPro" id="IPR036396">
    <property type="entry name" value="Cyt_P450_sf"/>
</dbReference>
<dbReference type="Gene3D" id="3.40.50.10540">
    <property type="entry name" value="Crotonobetainyl-coa:carnitine coa-transferase, domain 1"/>
    <property type="match status" value="1"/>
</dbReference>
<dbReference type="Proteomes" id="UP001408356">
    <property type="component" value="Unassembled WGS sequence"/>
</dbReference>
<feature type="region of interest" description="Disordered" evidence="2">
    <location>
        <begin position="362"/>
        <end position="390"/>
    </location>
</feature>
<comment type="similarity">
    <text evidence="1">Belongs to the CoA-transferase III family.</text>
</comment>
<accession>A0ABR2UVS6</accession>
<dbReference type="PANTHER" id="PTHR48228:SF5">
    <property type="entry name" value="ALPHA-METHYLACYL-COA RACEMASE"/>
    <property type="match status" value="1"/>
</dbReference>
<gene>
    <name evidence="3" type="ORF">SUNI508_07793</name>
</gene>
<evidence type="ECO:0000313" key="3">
    <source>
        <dbReference type="EMBL" id="KAK9418773.1"/>
    </source>
</evidence>
<dbReference type="Gene3D" id="3.30.1540.10">
    <property type="entry name" value="formyl-coa transferase, domain 3"/>
    <property type="match status" value="1"/>
</dbReference>
<evidence type="ECO:0000256" key="1">
    <source>
        <dbReference type="ARBA" id="ARBA00008383"/>
    </source>
</evidence>
<sequence length="390" mass="42963">MNDFVDSMMAAREKGQMTDEDILHNTQNLVLGGFETTATSLSTITYLLATHKDVLTKLENEVRTGFNSEEEITRLSVHKSDYMFAIIEEFLRVSPAVPPAIPRITPAEGATIRGEYIPPKTMLSIWQWSMGHSPEHFKDPESFIPERWLGDPRFASDRKQAMQAFSWGPRNCIGRTKVDVLIDKFRPGVLEKLDLCPEGLLKQNPRLIVVRLTGFRCDGKYKNLAGHDINYLAVSGLLSMLGARGAPPAPPANILGDYAGGGLVAFAGVLLAILHRGVSGYGQVVEASMIDGAGYLGMIPRLRTKESIWNGEKGSNLLDGGYPYYRCYECKDAGKYMSVGALEPRFFANLLRGLELNPMDFGPGKQGREDSNACVAPVLESRELEEGGDE</sequence>
<reference evidence="3 4" key="1">
    <citation type="journal article" date="2024" name="J. Plant Pathol.">
        <title>Sequence and assembly of the genome of Seiridium unicorne, isolate CBS 538.82, causal agent of cypress canker disease.</title>
        <authorList>
            <person name="Scali E."/>
            <person name="Rocca G.D."/>
            <person name="Danti R."/>
            <person name="Garbelotto M."/>
            <person name="Barberini S."/>
            <person name="Baroncelli R."/>
            <person name="Emiliani G."/>
        </authorList>
    </citation>
    <scope>NUCLEOTIDE SEQUENCE [LARGE SCALE GENOMIC DNA]</scope>
    <source>
        <strain evidence="3 4">BM-138-508</strain>
    </source>
</reference>
<dbReference type="InterPro" id="IPR001128">
    <property type="entry name" value="Cyt_P450"/>
</dbReference>
<dbReference type="InterPro" id="IPR003673">
    <property type="entry name" value="CoA-Trfase_fam_III"/>
</dbReference>
<evidence type="ECO:0000313" key="4">
    <source>
        <dbReference type="Proteomes" id="UP001408356"/>
    </source>
</evidence>
<dbReference type="Gene3D" id="1.10.630.10">
    <property type="entry name" value="Cytochrome P450"/>
    <property type="match status" value="1"/>
</dbReference>
<name>A0ABR2UVS6_9PEZI</name>
<evidence type="ECO:0000256" key="2">
    <source>
        <dbReference type="SAM" id="MobiDB-lite"/>
    </source>
</evidence>
<dbReference type="InterPro" id="IPR050509">
    <property type="entry name" value="CoA-transferase_III"/>
</dbReference>